<organism evidence="1 2">
    <name type="scientific">Empedobacter brevis NBRC 14943 = ATCC 43319</name>
    <dbReference type="NCBI Taxonomy" id="1218108"/>
    <lineage>
        <taxon>Bacteria</taxon>
        <taxon>Pseudomonadati</taxon>
        <taxon>Bacteroidota</taxon>
        <taxon>Flavobacteriia</taxon>
        <taxon>Flavobacteriales</taxon>
        <taxon>Weeksellaceae</taxon>
        <taxon>Empedobacter</taxon>
    </lineage>
</organism>
<dbReference type="Proteomes" id="UP000321245">
    <property type="component" value="Unassembled WGS sequence"/>
</dbReference>
<dbReference type="NCBIfam" id="TIGR01200">
    <property type="entry name" value="GLPGLI"/>
    <property type="match status" value="1"/>
</dbReference>
<keyword evidence="2" id="KW-1185">Reference proteome</keyword>
<evidence type="ECO:0000313" key="2">
    <source>
        <dbReference type="Proteomes" id="UP000321245"/>
    </source>
</evidence>
<name>A0A511NJ11_9FLAO</name>
<protein>
    <recommendedName>
        <fullName evidence="3">GLPGLI family protein</fullName>
    </recommendedName>
</protein>
<accession>A0A511NJ11</accession>
<dbReference type="InterPro" id="IPR005901">
    <property type="entry name" value="GLPGLI"/>
</dbReference>
<proteinExistence type="predicted"/>
<sequence>MSYSDGIIATKIPAVLRIDNSSQKAIYEVKISQAQKIKDTMNPDENELYQHLQTKESSFSVYDKNARTSLFFGFLGKEEVYIVDTIPVIKWEILNETKNIMDIKCHKALTTFRGRNWIAWVALDFPISYGPSNFQDLPGAILEINDDANKFKIVATKITKTSDNFKSYFDQFTKKKADASAEMTLKEFKEKEKEGFESFISEMQARGSKTPTYSEQRHGYEILYEWE</sequence>
<dbReference type="STRING" id="1218108.GCA_000382425_03458"/>
<reference evidence="1 2" key="1">
    <citation type="submission" date="2019-07" db="EMBL/GenBank/DDBJ databases">
        <title>Whole genome shotgun sequence of Empedobacter brevis NBRC 14943.</title>
        <authorList>
            <person name="Hosoyama A."/>
            <person name="Uohara A."/>
            <person name="Ohji S."/>
            <person name="Ichikawa N."/>
        </authorList>
    </citation>
    <scope>NUCLEOTIDE SEQUENCE [LARGE SCALE GENOMIC DNA]</scope>
    <source>
        <strain evidence="1 2">NBRC 14943</strain>
    </source>
</reference>
<evidence type="ECO:0000313" key="1">
    <source>
        <dbReference type="EMBL" id="GEM52726.1"/>
    </source>
</evidence>
<dbReference type="EMBL" id="BJXC01000019">
    <property type="protein sequence ID" value="GEM52726.1"/>
    <property type="molecule type" value="Genomic_DNA"/>
</dbReference>
<comment type="caution">
    <text evidence="1">The sequence shown here is derived from an EMBL/GenBank/DDBJ whole genome shotgun (WGS) entry which is preliminary data.</text>
</comment>
<evidence type="ECO:0008006" key="3">
    <source>
        <dbReference type="Google" id="ProtNLM"/>
    </source>
</evidence>
<dbReference type="Pfam" id="PF22252">
    <property type="entry name" value="PNGase_F-II_N"/>
    <property type="match status" value="1"/>
</dbReference>
<dbReference type="AlphaFoldDB" id="A0A511NJ11"/>
<gene>
    <name evidence="1" type="ORF">EB1_25160</name>
</gene>